<sequence>KPIDALDHPKFRNMIEISARAKNGVVIPGRKATRDEIMDIFKRSMEQLKAKLNVR</sequence>
<evidence type="ECO:0000313" key="2">
    <source>
        <dbReference type="Proteomes" id="UP001219525"/>
    </source>
</evidence>
<reference evidence="1" key="1">
    <citation type="submission" date="2023-03" db="EMBL/GenBank/DDBJ databases">
        <title>Massive genome expansion in bonnet fungi (Mycena s.s.) driven by repeated elements and novel gene families across ecological guilds.</title>
        <authorList>
            <consortium name="Lawrence Berkeley National Laboratory"/>
            <person name="Harder C.B."/>
            <person name="Miyauchi S."/>
            <person name="Viragh M."/>
            <person name="Kuo A."/>
            <person name="Thoen E."/>
            <person name="Andreopoulos B."/>
            <person name="Lu D."/>
            <person name="Skrede I."/>
            <person name="Drula E."/>
            <person name="Henrissat B."/>
            <person name="Morin E."/>
            <person name="Kohler A."/>
            <person name="Barry K."/>
            <person name="LaButti K."/>
            <person name="Morin E."/>
            <person name="Salamov A."/>
            <person name="Lipzen A."/>
            <person name="Mereny Z."/>
            <person name="Hegedus B."/>
            <person name="Baldrian P."/>
            <person name="Stursova M."/>
            <person name="Weitz H."/>
            <person name="Taylor A."/>
            <person name="Grigoriev I.V."/>
            <person name="Nagy L.G."/>
            <person name="Martin F."/>
            <person name="Kauserud H."/>
        </authorList>
    </citation>
    <scope>NUCLEOTIDE SEQUENCE</scope>
    <source>
        <strain evidence="1">9144</strain>
    </source>
</reference>
<dbReference type="EMBL" id="JARJCW010000152">
    <property type="protein sequence ID" value="KAJ7190346.1"/>
    <property type="molecule type" value="Genomic_DNA"/>
</dbReference>
<proteinExistence type="predicted"/>
<name>A0AAD6ULT5_9AGAR</name>
<gene>
    <name evidence="1" type="ORF">GGX14DRAFT_340545</name>
</gene>
<protein>
    <submittedName>
        <fullName evidence="1">Uncharacterized protein</fullName>
    </submittedName>
</protein>
<keyword evidence="2" id="KW-1185">Reference proteome</keyword>
<organism evidence="1 2">
    <name type="scientific">Mycena pura</name>
    <dbReference type="NCBI Taxonomy" id="153505"/>
    <lineage>
        <taxon>Eukaryota</taxon>
        <taxon>Fungi</taxon>
        <taxon>Dikarya</taxon>
        <taxon>Basidiomycota</taxon>
        <taxon>Agaricomycotina</taxon>
        <taxon>Agaricomycetes</taxon>
        <taxon>Agaricomycetidae</taxon>
        <taxon>Agaricales</taxon>
        <taxon>Marasmiineae</taxon>
        <taxon>Mycenaceae</taxon>
        <taxon>Mycena</taxon>
    </lineage>
</organism>
<feature type="non-terminal residue" evidence="1">
    <location>
        <position position="55"/>
    </location>
</feature>
<comment type="caution">
    <text evidence="1">The sequence shown here is derived from an EMBL/GenBank/DDBJ whole genome shotgun (WGS) entry which is preliminary data.</text>
</comment>
<feature type="non-terminal residue" evidence="1">
    <location>
        <position position="1"/>
    </location>
</feature>
<evidence type="ECO:0000313" key="1">
    <source>
        <dbReference type="EMBL" id="KAJ7190346.1"/>
    </source>
</evidence>
<dbReference type="AlphaFoldDB" id="A0AAD6ULT5"/>
<dbReference type="Proteomes" id="UP001219525">
    <property type="component" value="Unassembled WGS sequence"/>
</dbReference>
<accession>A0AAD6ULT5</accession>